<organism evidence="1 2">
    <name type="scientific">Lepeophtheirus salmonis</name>
    <name type="common">Salmon louse</name>
    <name type="synonym">Caligus salmonis</name>
    <dbReference type="NCBI Taxonomy" id="72036"/>
    <lineage>
        <taxon>Eukaryota</taxon>
        <taxon>Metazoa</taxon>
        <taxon>Ecdysozoa</taxon>
        <taxon>Arthropoda</taxon>
        <taxon>Crustacea</taxon>
        <taxon>Multicrustacea</taxon>
        <taxon>Hexanauplia</taxon>
        <taxon>Copepoda</taxon>
        <taxon>Siphonostomatoida</taxon>
        <taxon>Caligidae</taxon>
        <taxon>Lepeophtheirus</taxon>
    </lineage>
</organism>
<dbReference type="PROSITE" id="PS51257">
    <property type="entry name" value="PROKAR_LIPOPROTEIN"/>
    <property type="match status" value="1"/>
</dbReference>
<name>A0A7R8H989_LEPSM</name>
<dbReference type="EMBL" id="HG994584">
    <property type="protein sequence ID" value="CAF2945036.1"/>
    <property type="molecule type" value="Genomic_DNA"/>
</dbReference>
<evidence type="ECO:0000313" key="2">
    <source>
        <dbReference type="Proteomes" id="UP000675881"/>
    </source>
</evidence>
<gene>
    <name evidence="1" type="ORF">LSAA_10210</name>
</gene>
<accession>A0A7R8H989</accession>
<keyword evidence="2" id="KW-1185">Reference proteome</keyword>
<proteinExistence type="predicted"/>
<reference evidence="1" key="1">
    <citation type="submission" date="2021-02" db="EMBL/GenBank/DDBJ databases">
        <authorList>
            <person name="Bekaert M."/>
        </authorList>
    </citation>
    <scope>NUCLEOTIDE SEQUENCE</scope>
    <source>
        <strain evidence="1">IoA-00</strain>
    </source>
</reference>
<evidence type="ECO:0000313" key="1">
    <source>
        <dbReference type="EMBL" id="CAF2945036.1"/>
    </source>
</evidence>
<sequence>MKNNPWTLPFILISCSKSRGTTYFRHCNSPAKLKRTRDLILFPRRVTIQFSRFTNALFEASYCAKVSLWAKSILSIVQCSFCKLDLISEEDNSQCNLSILSLFDVIDNHTLESHKDFLRNISRGSLIEPSEELFIIQISNPRNLFGESFI</sequence>
<dbReference type="Proteomes" id="UP000675881">
    <property type="component" value="Chromosome 5"/>
</dbReference>
<protein>
    <submittedName>
        <fullName evidence="1">(salmon louse) hypothetical protein</fullName>
    </submittedName>
</protein>
<dbReference type="AlphaFoldDB" id="A0A7R8H989"/>